<gene>
    <name evidence="2" type="ORF">DXN04_16580</name>
</gene>
<evidence type="ECO:0000313" key="3">
    <source>
        <dbReference type="Proteomes" id="UP000261174"/>
    </source>
</evidence>
<keyword evidence="1" id="KW-0812">Transmembrane</keyword>
<keyword evidence="3" id="KW-1185">Reference proteome</keyword>
<evidence type="ECO:0008006" key="4">
    <source>
        <dbReference type="Google" id="ProtNLM"/>
    </source>
</evidence>
<protein>
    <recommendedName>
        <fullName evidence="4">DoxX family protein</fullName>
    </recommendedName>
</protein>
<comment type="caution">
    <text evidence="2">The sequence shown here is derived from an EMBL/GenBank/DDBJ whole genome shotgun (WGS) entry which is preliminary data.</text>
</comment>
<evidence type="ECO:0000313" key="2">
    <source>
        <dbReference type="EMBL" id="RFM33575.1"/>
    </source>
</evidence>
<dbReference type="EMBL" id="QTJV01000006">
    <property type="protein sequence ID" value="RFM33575.1"/>
    <property type="molecule type" value="Genomic_DNA"/>
</dbReference>
<name>A0A3E1P0A8_9BACT</name>
<dbReference type="AlphaFoldDB" id="A0A3E1P0A8"/>
<keyword evidence="1" id="KW-1133">Transmembrane helix</keyword>
<evidence type="ECO:0000256" key="1">
    <source>
        <dbReference type="SAM" id="Phobius"/>
    </source>
</evidence>
<accession>A0A3E1P0A8</accession>
<organism evidence="2 3">
    <name type="scientific">Chitinophaga silvisoli</name>
    <dbReference type="NCBI Taxonomy" id="2291814"/>
    <lineage>
        <taxon>Bacteria</taxon>
        <taxon>Pseudomonadati</taxon>
        <taxon>Bacteroidota</taxon>
        <taxon>Chitinophagia</taxon>
        <taxon>Chitinophagales</taxon>
        <taxon>Chitinophagaceae</taxon>
        <taxon>Chitinophaga</taxon>
    </lineage>
</organism>
<sequence>MATNLNHIKLKNLPLQVDLRLLAFRIGIGGMLFINHGIEKIFHYDEMLKWFPDPFDIGRLPGFIVAFSARTRMRKPLDDCSKGFLILTNF</sequence>
<keyword evidence="1" id="KW-0472">Membrane</keyword>
<feature type="transmembrane region" description="Helical" evidence="1">
    <location>
        <begin position="20"/>
        <end position="38"/>
    </location>
</feature>
<proteinExistence type="predicted"/>
<reference evidence="2 3" key="1">
    <citation type="submission" date="2018-08" db="EMBL/GenBank/DDBJ databases">
        <title>Chitinophaga sp. K20C18050901, a novel bacterium isolated from forest soil.</title>
        <authorList>
            <person name="Wang C."/>
        </authorList>
    </citation>
    <scope>NUCLEOTIDE SEQUENCE [LARGE SCALE GENOMIC DNA]</scope>
    <source>
        <strain evidence="2 3">K20C18050901</strain>
    </source>
</reference>
<dbReference type="Proteomes" id="UP000261174">
    <property type="component" value="Unassembled WGS sequence"/>
</dbReference>